<dbReference type="InterPro" id="IPR044712">
    <property type="entry name" value="SLC25A32-like"/>
</dbReference>
<evidence type="ECO:0000256" key="7">
    <source>
        <dbReference type="ARBA" id="ARBA00023136"/>
    </source>
</evidence>
<feature type="repeat" description="Solcar" evidence="8">
    <location>
        <begin position="249"/>
        <end position="370"/>
    </location>
</feature>
<accession>A0A5C3N8K4</accession>
<name>A0A5C3N8K4_9AGAM</name>
<feature type="transmembrane region" description="Helical" evidence="9">
    <location>
        <begin position="111"/>
        <end position="133"/>
    </location>
</feature>
<dbReference type="SUPFAM" id="SSF103506">
    <property type="entry name" value="Mitochondrial carrier"/>
    <property type="match status" value="1"/>
</dbReference>
<evidence type="ECO:0000256" key="9">
    <source>
        <dbReference type="SAM" id="Phobius"/>
    </source>
</evidence>
<dbReference type="Gene3D" id="1.50.40.10">
    <property type="entry name" value="Mitochondrial carrier domain"/>
    <property type="match status" value="1"/>
</dbReference>
<evidence type="ECO:0000256" key="2">
    <source>
        <dbReference type="ARBA" id="ARBA00006375"/>
    </source>
</evidence>
<feature type="transmembrane region" description="Helical" evidence="9">
    <location>
        <begin position="248"/>
        <end position="268"/>
    </location>
</feature>
<evidence type="ECO:0000313" key="11">
    <source>
        <dbReference type="Proteomes" id="UP000305948"/>
    </source>
</evidence>
<evidence type="ECO:0000256" key="8">
    <source>
        <dbReference type="PROSITE-ProRule" id="PRU00282"/>
    </source>
</evidence>
<dbReference type="STRING" id="5364.A0A5C3N8K4"/>
<sequence length="371" mass="40810">MLESKKQLAGLSAGFFGVGVFGLYVTPRSNGAQVIPFVVCMWIGMGLFFAIGILLPFLNVVTRVTVYYAPNVIRLEGSEDEEAHILGPSEPAPTTYLRMRRRILRVEGKTGLIKGCLPFALKFLMLTVAYVLYAAPGIFGGYRGNPSLLHGTLLRAAMAACANILITLPFQVISTRCIVTPYQLPWSRPLSSLRLLLSEAELKKPWLLYAISGLLPALLLMAGVEVVYDRVQVVFFERYAILPPDGASGVIPLRVFLALATFGVKSVITIPLNMVVIRLSVQQTNLGGSIQLADPSPYLEESDSGIRKYSEDEDVVQLREEPYTGLVNCLRSIIREEGGLALYRGWMICLTQGVTLAWVLVIAMLQRWGVV</sequence>
<dbReference type="GO" id="GO:0006862">
    <property type="term" value="P:nucleotide transport"/>
    <property type="evidence" value="ECO:0007669"/>
    <property type="project" value="InterPro"/>
</dbReference>
<feature type="transmembrane region" description="Helical" evidence="9">
    <location>
        <begin position="32"/>
        <end position="58"/>
    </location>
</feature>
<feature type="transmembrane region" description="Helical" evidence="9">
    <location>
        <begin position="7"/>
        <end position="26"/>
    </location>
</feature>
<dbReference type="PANTHER" id="PTHR45683">
    <property type="entry name" value="MITOCHONDRIAL NICOTINAMIDE ADENINE DINUCLEOTIDE TRANSPORTER 1-RELATED-RELATED"/>
    <property type="match status" value="1"/>
</dbReference>
<dbReference type="InterPro" id="IPR018108">
    <property type="entry name" value="MCP_transmembrane"/>
</dbReference>
<comment type="subcellular location">
    <subcellularLocation>
        <location evidence="1">Membrane</location>
        <topology evidence="1">Multi-pass membrane protein</topology>
    </subcellularLocation>
</comment>
<keyword evidence="6 9" id="KW-1133">Transmembrane helix</keyword>
<evidence type="ECO:0000256" key="1">
    <source>
        <dbReference type="ARBA" id="ARBA00004141"/>
    </source>
</evidence>
<dbReference type="OrthoDB" id="2949651at2759"/>
<dbReference type="GO" id="GO:0016020">
    <property type="term" value="C:membrane"/>
    <property type="evidence" value="ECO:0007669"/>
    <property type="project" value="UniProtKB-SubCell"/>
</dbReference>
<dbReference type="Proteomes" id="UP000305948">
    <property type="component" value="Unassembled WGS sequence"/>
</dbReference>
<organism evidence="10 11">
    <name type="scientific">Heliocybe sulcata</name>
    <dbReference type="NCBI Taxonomy" id="5364"/>
    <lineage>
        <taxon>Eukaryota</taxon>
        <taxon>Fungi</taxon>
        <taxon>Dikarya</taxon>
        <taxon>Basidiomycota</taxon>
        <taxon>Agaricomycotina</taxon>
        <taxon>Agaricomycetes</taxon>
        <taxon>Gloeophyllales</taxon>
        <taxon>Gloeophyllaceae</taxon>
        <taxon>Heliocybe</taxon>
    </lineage>
</organism>
<gene>
    <name evidence="10" type="ORF">OE88DRAFT_1734099</name>
</gene>
<evidence type="ECO:0000256" key="6">
    <source>
        <dbReference type="ARBA" id="ARBA00022989"/>
    </source>
</evidence>
<comment type="similarity">
    <text evidence="2">Belongs to the mitochondrial carrier (TC 2.A.29) family.</text>
</comment>
<evidence type="ECO:0000256" key="5">
    <source>
        <dbReference type="ARBA" id="ARBA00022737"/>
    </source>
</evidence>
<feature type="transmembrane region" description="Helical" evidence="9">
    <location>
        <begin position="341"/>
        <end position="365"/>
    </location>
</feature>
<evidence type="ECO:0000256" key="3">
    <source>
        <dbReference type="ARBA" id="ARBA00022448"/>
    </source>
</evidence>
<dbReference type="GO" id="GO:0055085">
    <property type="term" value="P:transmembrane transport"/>
    <property type="evidence" value="ECO:0007669"/>
    <property type="project" value="InterPro"/>
</dbReference>
<keyword evidence="11" id="KW-1185">Reference proteome</keyword>
<reference evidence="10 11" key="1">
    <citation type="journal article" date="2019" name="Nat. Ecol. Evol.">
        <title>Megaphylogeny resolves global patterns of mushroom evolution.</title>
        <authorList>
            <person name="Varga T."/>
            <person name="Krizsan K."/>
            <person name="Foldi C."/>
            <person name="Dima B."/>
            <person name="Sanchez-Garcia M."/>
            <person name="Sanchez-Ramirez S."/>
            <person name="Szollosi G.J."/>
            <person name="Szarkandi J.G."/>
            <person name="Papp V."/>
            <person name="Albert L."/>
            <person name="Andreopoulos W."/>
            <person name="Angelini C."/>
            <person name="Antonin V."/>
            <person name="Barry K.W."/>
            <person name="Bougher N.L."/>
            <person name="Buchanan P."/>
            <person name="Buyck B."/>
            <person name="Bense V."/>
            <person name="Catcheside P."/>
            <person name="Chovatia M."/>
            <person name="Cooper J."/>
            <person name="Damon W."/>
            <person name="Desjardin D."/>
            <person name="Finy P."/>
            <person name="Geml J."/>
            <person name="Haridas S."/>
            <person name="Hughes K."/>
            <person name="Justo A."/>
            <person name="Karasinski D."/>
            <person name="Kautmanova I."/>
            <person name="Kiss B."/>
            <person name="Kocsube S."/>
            <person name="Kotiranta H."/>
            <person name="LaButti K.M."/>
            <person name="Lechner B.E."/>
            <person name="Liimatainen K."/>
            <person name="Lipzen A."/>
            <person name="Lukacs Z."/>
            <person name="Mihaltcheva S."/>
            <person name="Morgado L.N."/>
            <person name="Niskanen T."/>
            <person name="Noordeloos M.E."/>
            <person name="Ohm R.A."/>
            <person name="Ortiz-Santana B."/>
            <person name="Ovrebo C."/>
            <person name="Racz N."/>
            <person name="Riley R."/>
            <person name="Savchenko A."/>
            <person name="Shiryaev A."/>
            <person name="Soop K."/>
            <person name="Spirin V."/>
            <person name="Szebenyi C."/>
            <person name="Tomsovsky M."/>
            <person name="Tulloss R.E."/>
            <person name="Uehling J."/>
            <person name="Grigoriev I.V."/>
            <person name="Vagvolgyi C."/>
            <person name="Papp T."/>
            <person name="Martin F.M."/>
            <person name="Miettinen O."/>
            <person name="Hibbett D.S."/>
            <person name="Nagy L.G."/>
        </authorList>
    </citation>
    <scope>NUCLEOTIDE SEQUENCE [LARGE SCALE GENOMIC DNA]</scope>
    <source>
        <strain evidence="10 11">OMC1185</strain>
    </source>
</reference>
<dbReference type="EMBL" id="ML213508">
    <property type="protein sequence ID" value="TFK53157.1"/>
    <property type="molecule type" value="Genomic_DNA"/>
</dbReference>
<protein>
    <submittedName>
        <fullName evidence="10">Mitochondrial carrier</fullName>
    </submittedName>
</protein>
<dbReference type="PROSITE" id="PS50920">
    <property type="entry name" value="SOLCAR"/>
    <property type="match status" value="1"/>
</dbReference>
<keyword evidence="5" id="KW-0677">Repeat</keyword>
<evidence type="ECO:0000313" key="10">
    <source>
        <dbReference type="EMBL" id="TFK53157.1"/>
    </source>
</evidence>
<evidence type="ECO:0000256" key="4">
    <source>
        <dbReference type="ARBA" id="ARBA00022692"/>
    </source>
</evidence>
<feature type="transmembrane region" description="Helical" evidence="9">
    <location>
        <begin position="206"/>
        <end position="228"/>
    </location>
</feature>
<keyword evidence="4 8" id="KW-0812">Transmembrane</keyword>
<dbReference type="InterPro" id="IPR023395">
    <property type="entry name" value="MCP_dom_sf"/>
</dbReference>
<dbReference type="AlphaFoldDB" id="A0A5C3N8K4"/>
<keyword evidence="7 8" id="KW-0472">Membrane</keyword>
<feature type="transmembrane region" description="Helical" evidence="9">
    <location>
        <begin position="153"/>
        <end position="173"/>
    </location>
</feature>
<proteinExistence type="inferred from homology"/>
<keyword evidence="3" id="KW-0813">Transport</keyword>